<dbReference type="GeneID" id="106821335"/>
<dbReference type="RefSeq" id="XP_014681579.1">
    <property type="nucleotide sequence ID" value="XM_014826093.1"/>
</dbReference>
<dbReference type="InterPro" id="IPR045046">
    <property type="entry name" value="Vps9-like"/>
</dbReference>
<dbReference type="SUPFAM" id="SSF109993">
    <property type="entry name" value="VPS9 domain"/>
    <property type="match status" value="1"/>
</dbReference>
<organism evidence="2 3">
    <name type="scientific">Priapulus caudatus</name>
    <name type="common">Priapulid worm</name>
    <dbReference type="NCBI Taxonomy" id="37621"/>
    <lineage>
        <taxon>Eukaryota</taxon>
        <taxon>Metazoa</taxon>
        <taxon>Ecdysozoa</taxon>
        <taxon>Scalidophora</taxon>
        <taxon>Priapulida</taxon>
        <taxon>Priapulimorpha</taxon>
        <taxon>Priapulimorphida</taxon>
        <taxon>Priapulidae</taxon>
        <taxon>Priapulus</taxon>
    </lineage>
</organism>
<reference evidence="3" key="1">
    <citation type="submission" date="2025-08" db="UniProtKB">
        <authorList>
            <consortium name="RefSeq"/>
        </authorList>
    </citation>
    <scope>IDENTIFICATION</scope>
</reference>
<sequence>MLSLRRKTRQSSKIKDYVHRLSYDPKTMFGLYVENFIQCTIEGAEKDPIVVMRNVRQFMNGIKNYLIKHGEGDLQNVIEKERKKLPPNEFLNIDAILEGVMHRIVIRPLKQHVYQCFVDEYSHNGSLALLSVSIKYARTLTTQELGIKSHLKPPGGLSLELIKQYLAKLQKTYSPLKKLENLLGAANTIYETVINSCDQGRNITSMGADAVEAAGVCHTGGKQAGMHAQQSKSGDVAGYLRVMVPNEMNDTIVHKTLPVRPHTTAKEISKMLAHKLRITNPQDFALYRIVDGIEQRLDDLECPQEVRQGVVACGGHCAFGYRRNETQIGWPNCQS</sequence>
<keyword evidence="2" id="KW-1185">Reference proteome</keyword>
<dbReference type="PROSITE" id="PS50200">
    <property type="entry name" value="RA"/>
    <property type="match status" value="1"/>
</dbReference>
<dbReference type="SUPFAM" id="SSF54236">
    <property type="entry name" value="Ubiquitin-like"/>
    <property type="match status" value="1"/>
</dbReference>
<evidence type="ECO:0000313" key="3">
    <source>
        <dbReference type="RefSeq" id="XP_014681579.1"/>
    </source>
</evidence>
<dbReference type="PANTHER" id="PTHR23101:SF104">
    <property type="entry name" value="PROTEIN SPRINT"/>
    <property type="match status" value="1"/>
</dbReference>
<evidence type="ECO:0000259" key="1">
    <source>
        <dbReference type="PROSITE" id="PS50200"/>
    </source>
</evidence>
<dbReference type="Gene3D" id="1.20.1050.80">
    <property type="entry name" value="VPS9 domain"/>
    <property type="match status" value="1"/>
</dbReference>
<accession>A0ABM1FAV8</accession>
<dbReference type="CDD" id="cd01776">
    <property type="entry name" value="RA_Rin"/>
    <property type="match status" value="1"/>
</dbReference>
<dbReference type="SMART" id="SM00314">
    <property type="entry name" value="RA"/>
    <property type="match status" value="1"/>
</dbReference>
<dbReference type="InterPro" id="IPR000159">
    <property type="entry name" value="RA_dom"/>
</dbReference>
<dbReference type="PANTHER" id="PTHR23101">
    <property type="entry name" value="RAB GDP/GTP EXCHANGE FACTOR"/>
    <property type="match status" value="1"/>
</dbReference>
<dbReference type="Gene3D" id="3.10.20.90">
    <property type="entry name" value="Phosphatidylinositol 3-kinase Catalytic Subunit, Chain A, domain 1"/>
    <property type="match status" value="1"/>
</dbReference>
<proteinExistence type="predicted"/>
<protein>
    <submittedName>
        <fullName evidence="3">Protein sprint-like</fullName>
    </submittedName>
</protein>
<dbReference type="InterPro" id="IPR037191">
    <property type="entry name" value="VPS9_dom_sf"/>
</dbReference>
<dbReference type="Pfam" id="PF23268">
    <property type="entry name" value="RIN1"/>
    <property type="match status" value="1"/>
</dbReference>
<feature type="domain" description="Ras-associating" evidence="1">
    <location>
        <begin position="255"/>
        <end position="326"/>
    </location>
</feature>
<dbReference type="InterPro" id="IPR029071">
    <property type="entry name" value="Ubiquitin-like_domsf"/>
</dbReference>
<name>A0ABM1FAV8_PRICU</name>
<gene>
    <name evidence="3" type="primary">LOC106821335</name>
</gene>
<evidence type="ECO:0000313" key="2">
    <source>
        <dbReference type="Proteomes" id="UP000695022"/>
    </source>
</evidence>
<dbReference type="Proteomes" id="UP000695022">
    <property type="component" value="Unplaced"/>
</dbReference>
<dbReference type="Pfam" id="PF00788">
    <property type="entry name" value="RA"/>
    <property type="match status" value="1"/>
</dbReference>